<evidence type="ECO:0000256" key="3">
    <source>
        <dbReference type="SAM" id="MobiDB-lite"/>
    </source>
</evidence>
<dbReference type="InterPro" id="IPR008936">
    <property type="entry name" value="Rho_GTPase_activation_prot"/>
</dbReference>
<dbReference type="GO" id="GO:0032956">
    <property type="term" value="P:regulation of actin cytoskeleton organization"/>
    <property type="evidence" value="ECO:0007669"/>
    <property type="project" value="TreeGrafter"/>
</dbReference>
<name>A0A0L0GDH6_9EUKA</name>
<keyword evidence="6" id="KW-1185">Reference proteome</keyword>
<dbReference type="InterPro" id="IPR027267">
    <property type="entry name" value="AH/BAR_dom_sf"/>
</dbReference>
<dbReference type="SUPFAM" id="SSF48350">
    <property type="entry name" value="GTPase activation domain, GAP"/>
    <property type="match status" value="1"/>
</dbReference>
<evidence type="ECO:0000313" key="6">
    <source>
        <dbReference type="Proteomes" id="UP000054560"/>
    </source>
</evidence>
<dbReference type="Proteomes" id="UP000054560">
    <property type="component" value="Unassembled WGS sequence"/>
</dbReference>
<reference evidence="5 6" key="1">
    <citation type="submission" date="2011-02" db="EMBL/GenBank/DDBJ databases">
        <title>The Genome Sequence of Sphaeroforma arctica JP610.</title>
        <authorList>
            <consortium name="The Broad Institute Genome Sequencing Platform"/>
            <person name="Russ C."/>
            <person name="Cuomo C."/>
            <person name="Young S.K."/>
            <person name="Zeng Q."/>
            <person name="Gargeya S."/>
            <person name="Alvarado L."/>
            <person name="Berlin A."/>
            <person name="Chapman S.B."/>
            <person name="Chen Z."/>
            <person name="Freedman E."/>
            <person name="Gellesch M."/>
            <person name="Goldberg J."/>
            <person name="Griggs A."/>
            <person name="Gujja S."/>
            <person name="Heilman E."/>
            <person name="Heiman D."/>
            <person name="Howarth C."/>
            <person name="Mehta T."/>
            <person name="Neiman D."/>
            <person name="Pearson M."/>
            <person name="Roberts A."/>
            <person name="Saif S."/>
            <person name="Shea T."/>
            <person name="Shenoy N."/>
            <person name="Sisk P."/>
            <person name="Stolte C."/>
            <person name="Sykes S."/>
            <person name="White J."/>
            <person name="Yandava C."/>
            <person name="Burger G."/>
            <person name="Gray M.W."/>
            <person name="Holland P.W.H."/>
            <person name="King N."/>
            <person name="Lang F.B.F."/>
            <person name="Roger A.J."/>
            <person name="Ruiz-Trillo I."/>
            <person name="Haas B."/>
            <person name="Nusbaum C."/>
            <person name="Birren B."/>
        </authorList>
    </citation>
    <scope>NUCLEOTIDE SEQUENCE [LARGE SCALE GENOMIC DNA]</scope>
    <source>
        <strain evidence="5 6">JP610</strain>
    </source>
</reference>
<dbReference type="STRING" id="667725.A0A0L0GDH6"/>
<dbReference type="InterPro" id="IPR000198">
    <property type="entry name" value="RhoGAP_dom"/>
</dbReference>
<dbReference type="GO" id="GO:0007165">
    <property type="term" value="P:signal transduction"/>
    <property type="evidence" value="ECO:0007669"/>
    <property type="project" value="InterPro"/>
</dbReference>
<dbReference type="EMBL" id="KQ241658">
    <property type="protein sequence ID" value="KNC86308.1"/>
    <property type="molecule type" value="Genomic_DNA"/>
</dbReference>
<evidence type="ECO:0000256" key="1">
    <source>
        <dbReference type="ARBA" id="ARBA00022468"/>
    </source>
</evidence>
<feature type="domain" description="Rho-GAP" evidence="4">
    <location>
        <begin position="239"/>
        <end position="432"/>
    </location>
</feature>
<evidence type="ECO:0000259" key="4">
    <source>
        <dbReference type="PROSITE" id="PS50238"/>
    </source>
</evidence>
<dbReference type="Gene3D" id="1.10.555.10">
    <property type="entry name" value="Rho GTPase activation protein"/>
    <property type="match status" value="1"/>
</dbReference>
<dbReference type="PANTHER" id="PTHR14130:SF14">
    <property type="entry name" value="RHO GTPASE-ACTIVATING PROTEIN 92B"/>
    <property type="match status" value="1"/>
</dbReference>
<dbReference type="Pfam" id="PF00620">
    <property type="entry name" value="RhoGAP"/>
    <property type="match status" value="1"/>
</dbReference>
<sequence length="682" mass="74842">MSKAFSRLKQRVVEATGKAEATVALSGEMQDAELRVAQYKTSYESVLRSAEATCLTKRHADVEKRVTRLPKKRLAENLRVAAETLNVNEGVGLAMLHVATVEEDLCKVIAEYEKGLDDGFLAQCQGVIDNAKRITASRVQLENRRLDRDIARKDMVKAPVEKSHEFVSRYNDAQALFEEAKDKTESGMVDLMATEPDMVVSLLNYCEAQQKMFKAALEYMNETVDILKREAYSSKLFSRTIVDYAKDTGYNIPPIVEHCIWALDDRVSEEGIFRMSGNTNTIRCFRSSFNTEDPNLNLKDQQWDGEHHAIAGVLKLYFRELPDPLLDDTLYDEWVAAAKVSDHDDKLYAIKALLKRLPSPNHDTLLCLLRFLAKVVTFSDKNKMKASNLGIVFGPTLLRQKEELMSMGTALADTGALASVVEYLITYYSWFFDDDSDVQTVMYFMFDPENPGGSYPASKATNSANSLSSKSTMKESTRKKDKSKSHRKSLSHSVTSVPSAALSSNEHSRTSSTKGAPPAPPTGACKSFGPLSTDTAPPLQASLSASHVRSHSMKVKSDPIVSRGQTAQTQAEVVMPTAAPPATKARPKSTISASSSVNLEVIVPKKITPVKPAKPTIPTKPGKPLHHTGTSPLDAETPQAAMARAMMGTKHKSIPLSQDESHSGRGTKNPPRGPPPPLPGAN</sequence>
<keyword evidence="2" id="KW-0597">Phosphoprotein</keyword>
<dbReference type="CDD" id="cd00159">
    <property type="entry name" value="RhoGAP"/>
    <property type="match status" value="1"/>
</dbReference>
<feature type="compositionally biased region" description="Pro residues" evidence="3">
    <location>
        <begin position="671"/>
        <end position="682"/>
    </location>
</feature>
<dbReference type="InterPro" id="IPR047165">
    <property type="entry name" value="RHG17/44/SH3BP1-like"/>
</dbReference>
<dbReference type="Gene3D" id="1.20.1270.60">
    <property type="entry name" value="Arfaptin homology (AH) domain/BAR domain"/>
    <property type="match status" value="1"/>
</dbReference>
<dbReference type="GO" id="GO:0035020">
    <property type="term" value="P:regulation of Rac protein signal transduction"/>
    <property type="evidence" value="ECO:0007669"/>
    <property type="project" value="TreeGrafter"/>
</dbReference>
<proteinExistence type="predicted"/>
<dbReference type="SMART" id="SM00721">
    <property type="entry name" value="BAR"/>
    <property type="match status" value="1"/>
</dbReference>
<feature type="compositionally biased region" description="Polar residues" evidence="3">
    <location>
        <begin position="530"/>
        <end position="547"/>
    </location>
</feature>
<dbReference type="GO" id="GO:0005096">
    <property type="term" value="F:GTPase activator activity"/>
    <property type="evidence" value="ECO:0007669"/>
    <property type="project" value="UniProtKB-KW"/>
</dbReference>
<dbReference type="OrthoDB" id="19923at2759"/>
<keyword evidence="1" id="KW-0343">GTPase activation</keyword>
<dbReference type="PROSITE" id="PS50238">
    <property type="entry name" value="RHOGAP"/>
    <property type="match status" value="1"/>
</dbReference>
<dbReference type="GeneID" id="25902036"/>
<dbReference type="SUPFAM" id="SSF103657">
    <property type="entry name" value="BAR/IMD domain-like"/>
    <property type="match status" value="1"/>
</dbReference>
<gene>
    <name evidence="5" type="ORF">SARC_01532</name>
</gene>
<dbReference type="RefSeq" id="XP_014160210.1">
    <property type="nucleotide sequence ID" value="XM_014304735.1"/>
</dbReference>
<accession>A0A0L0GDH6</accession>
<evidence type="ECO:0000256" key="2">
    <source>
        <dbReference type="ARBA" id="ARBA00022553"/>
    </source>
</evidence>
<feature type="region of interest" description="Disordered" evidence="3">
    <location>
        <begin position="455"/>
        <end position="570"/>
    </location>
</feature>
<feature type="region of interest" description="Disordered" evidence="3">
    <location>
        <begin position="610"/>
        <end position="682"/>
    </location>
</feature>
<dbReference type="Pfam" id="PF03114">
    <property type="entry name" value="BAR"/>
    <property type="match status" value="1"/>
</dbReference>
<organism evidence="5 6">
    <name type="scientific">Sphaeroforma arctica JP610</name>
    <dbReference type="NCBI Taxonomy" id="667725"/>
    <lineage>
        <taxon>Eukaryota</taxon>
        <taxon>Ichthyosporea</taxon>
        <taxon>Ichthyophonida</taxon>
        <taxon>Sphaeroforma</taxon>
    </lineage>
</organism>
<dbReference type="eggNOG" id="KOG4270">
    <property type="taxonomic scope" value="Eukaryota"/>
</dbReference>
<dbReference type="PANTHER" id="PTHR14130">
    <property type="entry name" value="3BP-1 RELATED RHOGAP"/>
    <property type="match status" value="1"/>
</dbReference>
<feature type="compositionally biased region" description="Polar residues" evidence="3">
    <location>
        <begin position="459"/>
        <end position="471"/>
    </location>
</feature>
<dbReference type="InterPro" id="IPR004148">
    <property type="entry name" value="BAR_dom"/>
</dbReference>
<dbReference type="AlphaFoldDB" id="A0A0L0GDH6"/>
<dbReference type="SMART" id="SM00324">
    <property type="entry name" value="RhoGAP"/>
    <property type="match status" value="1"/>
</dbReference>
<feature type="compositionally biased region" description="Basic residues" evidence="3">
    <location>
        <begin position="479"/>
        <end position="490"/>
    </location>
</feature>
<evidence type="ECO:0000313" key="5">
    <source>
        <dbReference type="EMBL" id="KNC86308.1"/>
    </source>
</evidence>
<feature type="compositionally biased region" description="Polar residues" evidence="3">
    <location>
        <begin position="494"/>
        <end position="505"/>
    </location>
</feature>
<dbReference type="GO" id="GO:0005737">
    <property type="term" value="C:cytoplasm"/>
    <property type="evidence" value="ECO:0007669"/>
    <property type="project" value="InterPro"/>
</dbReference>
<protein>
    <recommendedName>
        <fullName evidence="4">Rho-GAP domain-containing protein</fullName>
    </recommendedName>
</protein>